<reference evidence="1" key="1">
    <citation type="journal article" date="2023" name="G3 (Bethesda)">
        <title>Whole genome assembly and annotation of the endangered Caribbean coral Acropora cervicornis.</title>
        <authorList>
            <person name="Selwyn J.D."/>
            <person name="Vollmer S.V."/>
        </authorList>
    </citation>
    <scope>NUCLEOTIDE SEQUENCE</scope>
    <source>
        <strain evidence="1">K2</strain>
    </source>
</reference>
<feature type="non-terminal residue" evidence="1">
    <location>
        <position position="1"/>
    </location>
</feature>
<dbReference type="AlphaFoldDB" id="A0AAD9Q0I9"/>
<proteinExistence type="predicted"/>
<gene>
    <name evidence="1" type="ORF">P5673_026606</name>
</gene>
<comment type="caution">
    <text evidence="1">The sequence shown here is derived from an EMBL/GenBank/DDBJ whole genome shotgun (WGS) entry which is preliminary data.</text>
</comment>
<protein>
    <submittedName>
        <fullName evidence="1">Uncharacterized protein</fullName>
    </submittedName>
</protein>
<dbReference type="EMBL" id="JARQWQ010000088">
    <property type="protein sequence ID" value="KAK2552294.1"/>
    <property type="molecule type" value="Genomic_DNA"/>
</dbReference>
<sequence>SPERVNGNLSHLNKHKAPGPDGLSNCCLKEHAELLYQPIADIFNSSYKEQKLLSVWKHADVTPLPKVKQVVDPKNELRRILLTASLYKGKDNRKIKFRELHETTYTALWRSLLRIGKVDEALFAAEQGRAQTLSDNLLIQFKLPASLSPATFDTEGTISRLSKEIITSTIFLAIEGLTINTWFLSRENKVVFRQGRLEGDRREEDPIHALLQSS</sequence>
<evidence type="ECO:0000313" key="1">
    <source>
        <dbReference type="EMBL" id="KAK2552294.1"/>
    </source>
</evidence>
<organism evidence="1 2">
    <name type="scientific">Acropora cervicornis</name>
    <name type="common">Staghorn coral</name>
    <dbReference type="NCBI Taxonomy" id="6130"/>
    <lineage>
        <taxon>Eukaryota</taxon>
        <taxon>Metazoa</taxon>
        <taxon>Cnidaria</taxon>
        <taxon>Anthozoa</taxon>
        <taxon>Hexacorallia</taxon>
        <taxon>Scleractinia</taxon>
        <taxon>Astrocoeniina</taxon>
        <taxon>Acroporidae</taxon>
        <taxon>Acropora</taxon>
    </lineage>
</organism>
<reference evidence="1" key="2">
    <citation type="journal article" date="2023" name="Science">
        <title>Genomic signatures of disease resistance in endangered staghorn corals.</title>
        <authorList>
            <person name="Vollmer S.V."/>
            <person name="Selwyn J.D."/>
            <person name="Despard B.A."/>
            <person name="Roesel C.L."/>
        </authorList>
    </citation>
    <scope>NUCLEOTIDE SEQUENCE</scope>
    <source>
        <strain evidence="1">K2</strain>
    </source>
</reference>
<evidence type="ECO:0000313" key="2">
    <source>
        <dbReference type="Proteomes" id="UP001249851"/>
    </source>
</evidence>
<dbReference type="PANTHER" id="PTHR33395">
    <property type="entry name" value="TRANSCRIPTASE, PUTATIVE-RELATED-RELATED"/>
    <property type="match status" value="1"/>
</dbReference>
<dbReference type="GO" id="GO:0031012">
    <property type="term" value="C:extracellular matrix"/>
    <property type="evidence" value="ECO:0007669"/>
    <property type="project" value="TreeGrafter"/>
</dbReference>
<accession>A0AAD9Q0I9</accession>
<keyword evidence="2" id="KW-1185">Reference proteome</keyword>
<dbReference type="PANTHER" id="PTHR33395:SF22">
    <property type="entry name" value="REVERSE TRANSCRIPTASE DOMAIN-CONTAINING PROTEIN"/>
    <property type="match status" value="1"/>
</dbReference>
<name>A0AAD9Q0I9_ACRCE</name>
<feature type="non-terminal residue" evidence="1">
    <location>
        <position position="214"/>
    </location>
</feature>
<dbReference type="Proteomes" id="UP001249851">
    <property type="component" value="Unassembled WGS sequence"/>
</dbReference>